<dbReference type="InterPro" id="IPR027417">
    <property type="entry name" value="P-loop_NTPase"/>
</dbReference>
<comment type="similarity">
    <text evidence="1">Belongs to the TRAFAC class TrmE-Era-EngA-EngB-Septin-like GTPase superfamily. AIG1/Toc34/Toc159-like paraseptin GTPase family. IAN subfamily.</text>
</comment>
<feature type="non-terminal residue" evidence="5">
    <location>
        <position position="1"/>
    </location>
</feature>
<dbReference type="PANTHER" id="PTHR10903:SF170">
    <property type="entry name" value="GTPASE IMAP FAMILY MEMBER 7"/>
    <property type="match status" value="1"/>
</dbReference>
<dbReference type="EMBL" id="JAMKFB020000245">
    <property type="protein sequence ID" value="KAL0151488.1"/>
    <property type="molecule type" value="Genomic_DNA"/>
</dbReference>
<protein>
    <recommendedName>
        <fullName evidence="4">AIG1-type G domain-containing protein</fullName>
    </recommendedName>
</protein>
<dbReference type="AlphaFoldDB" id="A0ABD0MTP9"/>
<dbReference type="InterPro" id="IPR006703">
    <property type="entry name" value="G_AIG1"/>
</dbReference>
<organism evidence="5 6">
    <name type="scientific">Cirrhinus mrigala</name>
    <name type="common">Mrigala</name>
    <dbReference type="NCBI Taxonomy" id="683832"/>
    <lineage>
        <taxon>Eukaryota</taxon>
        <taxon>Metazoa</taxon>
        <taxon>Chordata</taxon>
        <taxon>Craniata</taxon>
        <taxon>Vertebrata</taxon>
        <taxon>Euteleostomi</taxon>
        <taxon>Actinopterygii</taxon>
        <taxon>Neopterygii</taxon>
        <taxon>Teleostei</taxon>
        <taxon>Ostariophysi</taxon>
        <taxon>Cypriniformes</taxon>
        <taxon>Cyprinidae</taxon>
        <taxon>Labeoninae</taxon>
        <taxon>Labeonini</taxon>
        <taxon>Cirrhinus</taxon>
    </lineage>
</organism>
<keyword evidence="6" id="KW-1185">Reference proteome</keyword>
<reference evidence="5 6" key="1">
    <citation type="submission" date="2024-05" db="EMBL/GenBank/DDBJ databases">
        <title>Genome sequencing and assembly of Indian major carp, Cirrhinus mrigala (Hamilton, 1822).</title>
        <authorList>
            <person name="Mohindra V."/>
            <person name="Chowdhury L.M."/>
            <person name="Lal K."/>
            <person name="Jena J.K."/>
        </authorList>
    </citation>
    <scope>NUCLEOTIDE SEQUENCE [LARGE SCALE GENOMIC DNA]</scope>
    <source>
        <strain evidence="5">CM1030</strain>
        <tissue evidence="5">Blood</tissue>
    </source>
</reference>
<accession>A0ABD0MTP9</accession>
<evidence type="ECO:0000256" key="1">
    <source>
        <dbReference type="ARBA" id="ARBA00008535"/>
    </source>
</evidence>
<evidence type="ECO:0000313" key="5">
    <source>
        <dbReference type="EMBL" id="KAL0151488.1"/>
    </source>
</evidence>
<comment type="caution">
    <text evidence="5">The sequence shown here is derived from an EMBL/GenBank/DDBJ whole genome shotgun (WGS) entry which is preliminary data.</text>
</comment>
<feature type="domain" description="AIG1-type G" evidence="4">
    <location>
        <begin position="264"/>
        <end position="409"/>
    </location>
</feature>
<evidence type="ECO:0000259" key="4">
    <source>
        <dbReference type="Pfam" id="PF04548"/>
    </source>
</evidence>
<gene>
    <name evidence="5" type="ORF">M9458_053274</name>
</gene>
<feature type="domain" description="AIG1-type G" evidence="4">
    <location>
        <begin position="3"/>
        <end position="187"/>
    </location>
</feature>
<evidence type="ECO:0000256" key="3">
    <source>
        <dbReference type="ARBA" id="ARBA00023134"/>
    </source>
</evidence>
<keyword evidence="2" id="KW-0547">Nucleotide-binding</keyword>
<dbReference type="PANTHER" id="PTHR10903">
    <property type="entry name" value="GTPASE, IMAP FAMILY MEMBER-RELATED"/>
    <property type="match status" value="1"/>
</dbReference>
<dbReference type="InterPro" id="IPR045058">
    <property type="entry name" value="GIMA/IAN/Toc"/>
</dbReference>
<dbReference type="Proteomes" id="UP001529510">
    <property type="component" value="Unassembled WGS sequence"/>
</dbReference>
<dbReference type="Pfam" id="PF04548">
    <property type="entry name" value="AIG1"/>
    <property type="match status" value="2"/>
</dbReference>
<proteinExistence type="inferred from homology"/>
<evidence type="ECO:0000313" key="6">
    <source>
        <dbReference type="Proteomes" id="UP001529510"/>
    </source>
</evidence>
<dbReference type="Gene3D" id="3.40.50.300">
    <property type="entry name" value="P-loop containing nucleotide triphosphate hydrolases"/>
    <property type="match status" value="2"/>
</dbReference>
<sequence>SDLRIVLLGKNGSENRRVGNTILDTAAFHSEAQSYSQQHSEKISGEVEKRHITVINTHLLQPNLSHQQIIQGVRECVSLSAPGPHVFVLVLQSKDFSENDRNTVKYVLNRFSKQAIKHTIVLTTDEETRTSKLPFMIWNNAIRDLIKECGGGHLQFDIVNTGWRSEIVRKTEEIFKKQHEELLTCNMYGDRVVQSSVDEDLSRSGDSFKGNEKEKKYSDLRTKTASDGRVSTIGKTKLNIVLCGSNPSLKNSVSKMFRGVTSKPQKEMSKVCVKREGIIHGWQISVIELPALTRLSEEEVMRQTHCCVSLCDPGVHVFIIIIPDGPLNNEDKAEIEKIKGIFYSQEHFMVLFITELSVDKSVSDIVESTESERIVSLYGSWYFVMGLKDQRNTEKISKILDVINSMKTEPYSLQTYIRAPEKRVRHELEE</sequence>
<name>A0ABD0MTP9_CIRMR</name>
<evidence type="ECO:0000256" key="2">
    <source>
        <dbReference type="ARBA" id="ARBA00022741"/>
    </source>
</evidence>
<dbReference type="GO" id="GO:0005525">
    <property type="term" value="F:GTP binding"/>
    <property type="evidence" value="ECO:0007669"/>
    <property type="project" value="UniProtKB-KW"/>
</dbReference>
<keyword evidence="3" id="KW-0342">GTP-binding</keyword>